<sequence>MRASQVASEFQRGDHSYMRLTLGQFFEQRSEALGCLGSSDDLDWVKRVS</sequence>
<accession>A0A4Z2DZS4</accession>
<dbReference type="OrthoDB" id="67059at2759"/>
<evidence type="ECO:0000313" key="1">
    <source>
        <dbReference type="EMBL" id="TNN22035.1"/>
    </source>
</evidence>
<protein>
    <submittedName>
        <fullName evidence="1">Uncharacterized protein</fullName>
    </submittedName>
</protein>
<name>A0A4Z2DZS4_9TELE</name>
<comment type="caution">
    <text evidence="1">The sequence shown here is derived from an EMBL/GenBank/DDBJ whole genome shotgun (WGS) entry which is preliminary data.</text>
</comment>
<keyword evidence="2" id="KW-1185">Reference proteome</keyword>
<proteinExistence type="predicted"/>
<dbReference type="AlphaFoldDB" id="A0A4Z2DZS4"/>
<gene>
    <name evidence="1" type="ORF">EYF80_067852</name>
</gene>
<reference evidence="1 2" key="1">
    <citation type="submission" date="2019-03" db="EMBL/GenBank/DDBJ databases">
        <title>First draft genome of Liparis tanakae, snailfish: a comprehensive survey of snailfish specific genes.</title>
        <authorList>
            <person name="Kim W."/>
            <person name="Song I."/>
            <person name="Jeong J.-H."/>
            <person name="Kim D."/>
            <person name="Kim S."/>
            <person name="Ryu S."/>
            <person name="Song J.Y."/>
            <person name="Lee S.K."/>
        </authorList>
    </citation>
    <scope>NUCLEOTIDE SEQUENCE [LARGE SCALE GENOMIC DNA]</scope>
    <source>
        <tissue evidence="1">Muscle</tissue>
    </source>
</reference>
<dbReference type="Proteomes" id="UP000314294">
    <property type="component" value="Unassembled WGS sequence"/>
</dbReference>
<evidence type="ECO:0000313" key="2">
    <source>
        <dbReference type="Proteomes" id="UP000314294"/>
    </source>
</evidence>
<dbReference type="EMBL" id="SRLO01024530">
    <property type="protein sequence ID" value="TNN22035.1"/>
    <property type="molecule type" value="Genomic_DNA"/>
</dbReference>
<organism evidence="1 2">
    <name type="scientific">Liparis tanakae</name>
    <name type="common">Tanaka's snailfish</name>
    <dbReference type="NCBI Taxonomy" id="230148"/>
    <lineage>
        <taxon>Eukaryota</taxon>
        <taxon>Metazoa</taxon>
        <taxon>Chordata</taxon>
        <taxon>Craniata</taxon>
        <taxon>Vertebrata</taxon>
        <taxon>Euteleostomi</taxon>
        <taxon>Actinopterygii</taxon>
        <taxon>Neopterygii</taxon>
        <taxon>Teleostei</taxon>
        <taxon>Neoteleostei</taxon>
        <taxon>Acanthomorphata</taxon>
        <taxon>Eupercaria</taxon>
        <taxon>Perciformes</taxon>
        <taxon>Cottioidei</taxon>
        <taxon>Cottales</taxon>
        <taxon>Liparidae</taxon>
        <taxon>Liparis</taxon>
    </lineage>
</organism>